<accession>A0A0N4W7Y1</accession>
<keyword evidence="3" id="KW-1185">Reference proteome</keyword>
<name>A0A0N4W7Y1_HAEPC</name>
<keyword evidence="1" id="KW-0732">Signal</keyword>
<sequence>MMFQKYLVLALCTYLCSGSGADENENILGRLPLTAAQGVPLEARTLTGEPLVAYLRRSQDLFEVNSNPTPDFEQKIMGIKYKHKTPNLIVKEDPEPEVDIPPR</sequence>
<evidence type="ECO:0000313" key="4">
    <source>
        <dbReference type="WBParaSite" id="HPLM_0000627501-mRNA-1"/>
    </source>
</evidence>
<evidence type="ECO:0000256" key="1">
    <source>
        <dbReference type="SAM" id="SignalP"/>
    </source>
</evidence>
<protein>
    <submittedName>
        <fullName evidence="4">COesterase domain-containing protein</fullName>
    </submittedName>
</protein>
<feature type="signal peptide" evidence="1">
    <location>
        <begin position="1"/>
        <end position="18"/>
    </location>
</feature>
<dbReference type="WBParaSite" id="HPLM_0000627501-mRNA-1">
    <property type="protein sequence ID" value="HPLM_0000627501-mRNA-1"/>
    <property type="gene ID" value="HPLM_0000627501"/>
</dbReference>
<reference evidence="2 3" key="2">
    <citation type="submission" date="2018-11" db="EMBL/GenBank/DDBJ databases">
        <authorList>
            <consortium name="Pathogen Informatics"/>
        </authorList>
    </citation>
    <scope>NUCLEOTIDE SEQUENCE [LARGE SCALE GENOMIC DNA]</scope>
    <source>
        <strain evidence="2 3">MHpl1</strain>
    </source>
</reference>
<feature type="chain" id="PRO_5043123596" evidence="1">
    <location>
        <begin position="19"/>
        <end position="103"/>
    </location>
</feature>
<evidence type="ECO:0000313" key="3">
    <source>
        <dbReference type="Proteomes" id="UP000268014"/>
    </source>
</evidence>
<proteinExistence type="predicted"/>
<reference evidence="4" key="1">
    <citation type="submission" date="2017-02" db="UniProtKB">
        <authorList>
            <consortium name="WormBaseParasite"/>
        </authorList>
    </citation>
    <scope>IDENTIFICATION</scope>
</reference>
<dbReference type="Proteomes" id="UP000268014">
    <property type="component" value="Unassembled WGS sequence"/>
</dbReference>
<evidence type="ECO:0000313" key="2">
    <source>
        <dbReference type="EMBL" id="VDO28463.1"/>
    </source>
</evidence>
<dbReference type="OrthoDB" id="5850821at2759"/>
<dbReference type="EMBL" id="UZAF01016469">
    <property type="protein sequence ID" value="VDO28463.1"/>
    <property type="molecule type" value="Genomic_DNA"/>
</dbReference>
<dbReference type="AlphaFoldDB" id="A0A0N4W7Y1"/>
<organism evidence="4">
    <name type="scientific">Haemonchus placei</name>
    <name type="common">Barber's pole worm</name>
    <dbReference type="NCBI Taxonomy" id="6290"/>
    <lineage>
        <taxon>Eukaryota</taxon>
        <taxon>Metazoa</taxon>
        <taxon>Ecdysozoa</taxon>
        <taxon>Nematoda</taxon>
        <taxon>Chromadorea</taxon>
        <taxon>Rhabditida</taxon>
        <taxon>Rhabditina</taxon>
        <taxon>Rhabditomorpha</taxon>
        <taxon>Strongyloidea</taxon>
        <taxon>Trichostrongylidae</taxon>
        <taxon>Haemonchus</taxon>
    </lineage>
</organism>
<gene>
    <name evidence="2" type="ORF">HPLM_LOCUS6267</name>
</gene>